<dbReference type="RefSeq" id="WP_096650420.1">
    <property type="nucleotide sequence ID" value="NZ_NWUX01000002.1"/>
</dbReference>
<dbReference type="PANTHER" id="PTHR40278:SF2">
    <property type="entry name" value="TYPE IV PILUS INNER MEMBRANE COMPONENT PILN"/>
    <property type="match status" value="1"/>
</dbReference>
<keyword evidence="1" id="KW-0472">Membrane</keyword>
<organism evidence="2 3">
    <name type="scientific">Vreelandella nigrificans</name>
    <dbReference type="NCBI Taxonomy" id="2042704"/>
    <lineage>
        <taxon>Bacteria</taxon>
        <taxon>Pseudomonadati</taxon>
        <taxon>Pseudomonadota</taxon>
        <taxon>Gammaproteobacteria</taxon>
        <taxon>Oceanospirillales</taxon>
        <taxon>Halomonadaceae</taxon>
        <taxon>Vreelandella</taxon>
    </lineage>
</organism>
<dbReference type="AlphaFoldDB" id="A0A2A4HQA7"/>
<keyword evidence="3" id="KW-1185">Reference proteome</keyword>
<accession>A0A2A4HQA7</accession>
<evidence type="ECO:0000313" key="2">
    <source>
        <dbReference type="EMBL" id="PCF96960.1"/>
    </source>
</evidence>
<evidence type="ECO:0000313" key="3">
    <source>
        <dbReference type="Proteomes" id="UP000218677"/>
    </source>
</evidence>
<dbReference type="EMBL" id="NWUX01000002">
    <property type="protein sequence ID" value="PCF96960.1"/>
    <property type="molecule type" value="Genomic_DNA"/>
</dbReference>
<dbReference type="InterPro" id="IPR052534">
    <property type="entry name" value="Extracell_DNA_Util/SecSys_Comp"/>
</dbReference>
<dbReference type="Pfam" id="PF05137">
    <property type="entry name" value="PilN"/>
    <property type="match status" value="1"/>
</dbReference>
<dbReference type="GO" id="GO:0043683">
    <property type="term" value="P:type IV pilus assembly"/>
    <property type="evidence" value="ECO:0007669"/>
    <property type="project" value="TreeGrafter"/>
</dbReference>
<dbReference type="GO" id="GO:0043107">
    <property type="term" value="P:type IV pilus-dependent motility"/>
    <property type="evidence" value="ECO:0007669"/>
    <property type="project" value="TreeGrafter"/>
</dbReference>
<feature type="transmembrane region" description="Helical" evidence="1">
    <location>
        <begin position="21"/>
        <end position="44"/>
    </location>
</feature>
<keyword evidence="1" id="KW-1133">Transmembrane helix</keyword>
<sequence>MSIHINLLPWREARRKQRTRAFYGTILFLLLLGLLLGLAVAHFYQQQLVTQQQRNDYISTHIERLNREIADVHRYQTDVKQLGEQLSLFHMLHSERVNTVQLFNELAESIADGVVYQRLSRSGQLISLSAVAGNDRQVSEQLRTIASMPGLGVPVLSEVAIGLGGSERVFQFDVTQLTDEAAAQEALR</sequence>
<dbReference type="PANTHER" id="PTHR40278">
    <property type="entry name" value="DNA UTILIZATION PROTEIN HOFN"/>
    <property type="match status" value="1"/>
</dbReference>
<dbReference type="OrthoDB" id="5296173at2"/>
<reference evidence="3" key="1">
    <citation type="submission" date="2017-09" db="EMBL/GenBank/DDBJ databases">
        <authorList>
            <person name="Cho G.-S."/>
            <person name="Oguntoyinbo F.A."/>
            <person name="Cnockaert M."/>
            <person name="Kabisch J."/>
            <person name="Neve H."/>
            <person name="Bockelmann W."/>
            <person name="Wenning M."/>
            <person name="Franz C.M."/>
            <person name="Vandamme P."/>
        </authorList>
    </citation>
    <scope>NUCLEOTIDE SEQUENCE [LARGE SCALE GENOMIC DNA]</scope>
    <source>
        <strain evidence="3">MBT G8648</strain>
    </source>
</reference>
<name>A0A2A4HQA7_9GAMM</name>
<keyword evidence="1" id="KW-0812">Transmembrane</keyword>
<proteinExistence type="predicted"/>
<comment type="caution">
    <text evidence="2">The sequence shown here is derived from an EMBL/GenBank/DDBJ whole genome shotgun (WGS) entry which is preliminary data.</text>
</comment>
<protein>
    <submittedName>
        <fullName evidence="2">Fimbrial assembly protein</fullName>
    </submittedName>
</protein>
<gene>
    <name evidence="2" type="ORF">CPA45_04430</name>
</gene>
<dbReference type="InterPro" id="IPR007813">
    <property type="entry name" value="PilN"/>
</dbReference>
<dbReference type="Proteomes" id="UP000218677">
    <property type="component" value="Unassembled WGS sequence"/>
</dbReference>
<evidence type="ECO:0000256" key="1">
    <source>
        <dbReference type="SAM" id="Phobius"/>
    </source>
</evidence>